<keyword evidence="1" id="KW-0812">Transmembrane</keyword>
<comment type="caution">
    <text evidence="2">The sequence shown here is derived from an EMBL/GenBank/DDBJ whole genome shotgun (WGS) entry which is preliminary data.</text>
</comment>
<reference evidence="2 3" key="1">
    <citation type="journal article" date="2016" name="DNA Res.">
        <title>The draft genome of MD-2 pineapple using hybrid error correction of long reads.</title>
        <authorList>
            <person name="Redwan R.M."/>
            <person name="Saidin A."/>
            <person name="Kumar S.V."/>
        </authorList>
    </citation>
    <scope>NUCLEOTIDE SEQUENCE [LARGE SCALE GENOMIC DNA]</scope>
    <source>
        <strain evidence="3">cv. MD2</strain>
        <tissue evidence="2">Leaf</tissue>
    </source>
</reference>
<gene>
    <name evidence="2" type="ORF">ACMD2_08024</name>
</gene>
<name>A0A199W6R7_ANACO</name>
<feature type="transmembrane region" description="Helical" evidence="1">
    <location>
        <begin position="45"/>
        <end position="64"/>
    </location>
</feature>
<sequence>MASNRRKFGRPIHRQPLPIVLFLGRCTHVPPTVMMIDERNLTSNVLLEPLPTVLILGGCAHFPPTSSFNFPMFVLGFVLNLQTGALITLLAIIAISLALEILPHKRSTLENELNTLKKKIKRGGKKEEVIEHEPLDRLRIDVPTYTVRNTWVVDPQQMLFEII</sequence>
<dbReference type="Proteomes" id="UP000092600">
    <property type="component" value="Unassembled WGS sequence"/>
</dbReference>
<dbReference type="AlphaFoldDB" id="A0A199W6R7"/>
<feature type="transmembrane region" description="Helical" evidence="1">
    <location>
        <begin position="70"/>
        <end position="99"/>
    </location>
</feature>
<evidence type="ECO:0000256" key="1">
    <source>
        <dbReference type="SAM" id="Phobius"/>
    </source>
</evidence>
<dbReference type="EMBL" id="LSRQ01000144">
    <property type="protein sequence ID" value="OAY85009.1"/>
    <property type="molecule type" value="Genomic_DNA"/>
</dbReference>
<keyword evidence="1" id="KW-0472">Membrane</keyword>
<accession>A0A199W6R7</accession>
<evidence type="ECO:0000313" key="3">
    <source>
        <dbReference type="Proteomes" id="UP000092600"/>
    </source>
</evidence>
<evidence type="ECO:0000313" key="2">
    <source>
        <dbReference type="EMBL" id="OAY85009.1"/>
    </source>
</evidence>
<proteinExistence type="predicted"/>
<organism evidence="2 3">
    <name type="scientific">Ananas comosus</name>
    <name type="common">Pineapple</name>
    <name type="synonym">Ananas ananas</name>
    <dbReference type="NCBI Taxonomy" id="4615"/>
    <lineage>
        <taxon>Eukaryota</taxon>
        <taxon>Viridiplantae</taxon>
        <taxon>Streptophyta</taxon>
        <taxon>Embryophyta</taxon>
        <taxon>Tracheophyta</taxon>
        <taxon>Spermatophyta</taxon>
        <taxon>Magnoliopsida</taxon>
        <taxon>Liliopsida</taxon>
        <taxon>Poales</taxon>
        <taxon>Bromeliaceae</taxon>
        <taxon>Bromelioideae</taxon>
        <taxon>Ananas</taxon>
    </lineage>
</organism>
<protein>
    <submittedName>
        <fullName evidence="2">Uncharacterized protein</fullName>
    </submittedName>
</protein>
<keyword evidence="1" id="KW-1133">Transmembrane helix</keyword>